<dbReference type="SUPFAM" id="SSF53448">
    <property type="entry name" value="Nucleotide-diphospho-sugar transferases"/>
    <property type="match status" value="2"/>
</dbReference>
<gene>
    <name evidence="3" type="ORF">B7Y86_10405</name>
</gene>
<reference evidence="3 4" key="1">
    <citation type="submission" date="2017-03" db="EMBL/GenBank/DDBJ databases">
        <title>Lifting the veil on microbial sulfur biogeochemistry in mining wastewaters.</title>
        <authorList>
            <person name="Kantor R.S."/>
            <person name="Colenbrander Nelson T."/>
            <person name="Marshall S."/>
            <person name="Bennett D."/>
            <person name="Apte S."/>
            <person name="Camacho D."/>
            <person name="Thomas B.C."/>
            <person name="Warren L.A."/>
            <person name="Banfield J.F."/>
        </authorList>
    </citation>
    <scope>NUCLEOTIDE SEQUENCE [LARGE SCALE GENOMIC DNA]</scope>
    <source>
        <strain evidence="3">32-68-21</strain>
    </source>
</reference>
<dbReference type="Pfam" id="PF00535">
    <property type="entry name" value="Glycos_transf_2"/>
    <property type="match status" value="1"/>
</dbReference>
<dbReference type="PANTHER" id="PTHR43179:SF7">
    <property type="entry name" value="RHAMNOSYLTRANSFERASE WBBL"/>
    <property type="match status" value="1"/>
</dbReference>
<proteinExistence type="predicted"/>
<dbReference type="Proteomes" id="UP000216147">
    <property type="component" value="Unassembled WGS sequence"/>
</dbReference>
<comment type="caution">
    <text evidence="3">The sequence shown here is derived from an EMBL/GenBank/DDBJ whole genome shotgun (WGS) entry which is preliminary data.</text>
</comment>
<organism evidence="3 4">
    <name type="scientific">Brevundimonas subvibrioides</name>
    <dbReference type="NCBI Taxonomy" id="74313"/>
    <lineage>
        <taxon>Bacteria</taxon>
        <taxon>Pseudomonadati</taxon>
        <taxon>Pseudomonadota</taxon>
        <taxon>Alphaproteobacteria</taxon>
        <taxon>Caulobacterales</taxon>
        <taxon>Caulobacteraceae</taxon>
        <taxon>Brevundimonas</taxon>
    </lineage>
</organism>
<sequence>MSLPKASSSSRQAIASDVIQFYRLVHNREPESDAVIDEFIGLDLKALATAFFSSGEFVNRVIGSADRGENIWGARRGPPQELVDWAIGTLPLSEPGRAAFRAWADSWPGAYFALLSDEVLRSTIGGSVEVSPAALSRLKAFAGPLSGVERLDSSVVSGWVMARGPDAEPVSLEIWGGDAFVAAGRADRFRRDIQDLFGGDGRVGFEIRLEPRRRQAGPLRIEIRIASTGERIAEGEIHSAPVIATGLSQLRGEIAEVRATLERLERALPAITSGLGRALGDYGDYFEDWGRRPALVHDDDLAVTVVLDAVGASALALDHSARSIQAQLGRRDRLVLLVDKTLTNTAAEIGNSAAWRGQTRTSWMTVESEDGGARLQLALRSEPASDIVILTQADAVLAGDALTLVAEAFARSPELQAVYADEDCLDPDDDSEMDRRRHKAPILRPAYDGDLLLQVPYVGTTLAFRRSIFDAMEPAEGCEGLHGCDLVLRLGDAPGAIGHIASVLVTRAAEPALDPQGLAWAECVRREVERRGHAIEILPKSDILGAVVPGAIRLRHDAGPVRVSIIIPTRDRVDLLKPCLDSILRHRADNRAELDLMIIDHESREPETRAYLDGLAKQDDLRVVPFAGAFNWALMNNLAADKATGDVLVFLNNDTVVLSPDWLDELASQALRPEVGAVGCRLLYGDGTIQHAGFISRGRAPDFLIHDGVGVAGSDGGYLGRHALVHASPVVTGACMAVRTGVFRALGGFDSANFPLEGNDADLCYRARAEGLSVIYDPYATLYHLESKTRGFSVSGEDRTASLAAQALLRQRWGERFGEDAGFNPHFDRTGRPFDRLRPPPGDIFLD</sequence>
<dbReference type="InterPro" id="IPR001173">
    <property type="entry name" value="Glyco_trans_2-like"/>
</dbReference>
<accession>A0A258HIB4</accession>
<dbReference type="Gene3D" id="3.90.550.10">
    <property type="entry name" value="Spore Coat Polysaccharide Biosynthesis Protein SpsA, Chain A"/>
    <property type="match status" value="2"/>
</dbReference>
<evidence type="ECO:0000256" key="1">
    <source>
        <dbReference type="SAM" id="MobiDB-lite"/>
    </source>
</evidence>
<feature type="domain" description="Glycosyltransferase 2-like" evidence="2">
    <location>
        <begin position="564"/>
        <end position="743"/>
    </location>
</feature>
<protein>
    <recommendedName>
        <fullName evidence="2">Glycosyltransferase 2-like domain-containing protein</fullName>
    </recommendedName>
</protein>
<dbReference type="PANTHER" id="PTHR43179">
    <property type="entry name" value="RHAMNOSYLTRANSFERASE WBBL"/>
    <property type="match status" value="1"/>
</dbReference>
<feature type="region of interest" description="Disordered" evidence="1">
    <location>
        <begin position="824"/>
        <end position="847"/>
    </location>
</feature>
<dbReference type="AlphaFoldDB" id="A0A258HIB4"/>
<evidence type="ECO:0000313" key="3">
    <source>
        <dbReference type="EMBL" id="OYX56347.1"/>
    </source>
</evidence>
<dbReference type="EMBL" id="NCEQ01000008">
    <property type="protein sequence ID" value="OYX56347.1"/>
    <property type="molecule type" value="Genomic_DNA"/>
</dbReference>
<name>A0A258HIB4_9CAUL</name>
<evidence type="ECO:0000313" key="4">
    <source>
        <dbReference type="Proteomes" id="UP000216147"/>
    </source>
</evidence>
<dbReference type="InterPro" id="IPR029044">
    <property type="entry name" value="Nucleotide-diphossugar_trans"/>
</dbReference>
<evidence type="ECO:0000259" key="2">
    <source>
        <dbReference type="Pfam" id="PF00535"/>
    </source>
</evidence>
<feature type="compositionally biased region" description="Basic and acidic residues" evidence="1">
    <location>
        <begin position="826"/>
        <end position="838"/>
    </location>
</feature>